<evidence type="ECO:0000313" key="2">
    <source>
        <dbReference type="EMBL" id="HIQ78734.1"/>
    </source>
</evidence>
<evidence type="ECO:0000256" key="1">
    <source>
        <dbReference type="SAM" id="Phobius"/>
    </source>
</evidence>
<dbReference type="Proteomes" id="UP000824262">
    <property type="component" value="Unassembled WGS sequence"/>
</dbReference>
<organism evidence="2 3">
    <name type="scientific">Candidatus Scatomorpha intestinavium</name>
    <dbReference type="NCBI Taxonomy" id="2840922"/>
    <lineage>
        <taxon>Bacteria</taxon>
        <taxon>Bacillati</taxon>
        <taxon>Bacillota</taxon>
        <taxon>Clostridia</taxon>
        <taxon>Eubacteriales</taxon>
        <taxon>Candidatus Scatomorpha</taxon>
    </lineage>
</organism>
<keyword evidence="1" id="KW-1133">Transmembrane helix</keyword>
<feature type="transmembrane region" description="Helical" evidence="1">
    <location>
        <begin position="21"/>
        <end position="44"/>
    </location>
</feature>
<sequence length="80" mass="8827">MRILRRMLNMCDLAYEVTARSLILCCVMLFCAFMLLVDAGGYTAATYSTYRLAQELAAAPQWILLLSVLGAAVIEDRCGS</sequence>
<keyword evidence="1" id="KW-0812">Transmembrane</keyword>
<dbReference type="AlphaFoldDB" id="A0A9D0ZG60"/>
<reference evidence="2" key="1">
    <citation type="submission" date="2020-10" db="EMBL/GenBank/DDBJ databases">
        <authorList>
            <person name="Gilroy R."/>
        </authorList>
    </citation>
    <scope>NUCLEOTIDE SEQUENCE</scope>
    <source>
        <strain evidence="2">ChiBcolR7-354</strain>
    </source>
</reference>
<comment type="caution">
    <text evidence="2">The sequence shown here is derived from an EMBL/GenBank/DDBJ whole genome shotgun (WGS) entry which is preliminary data.</text>
</comment>
<feature type="transmembrane region" description="Helical" evidence="1">
    <location>
        <begin position="56"/>
        <end position="74"/>
    </location>
</feature>
<accession>A0A9D0ZG60</accession>
<keyword evidence="1" id="KW-0472">Membrane</keyword>
<evidence type="ECO:0000313" key="3">
    <source>
        <dbReference type="Proteomes" id="UP000824262"/>
    </source>
</evidence>
<reference evidence="2" key="2">
    <citation type="journal article" date="2021" name="PeerJ">
        <title>Extensive microbial diversity within the chicken gut microbiome revealed by metagenomics and culture.</title>
        <authorList>
            <person name="Gilroy R."/>
            <person name="Ravi A."/>
            <person name="Getino M."/>
            <person name="Pursley I."/>
            <person name="Horton D.L."/>
            <person name="Alikhan N.F."/>
            <person name="Baker D."/>
            <person name="Gharbi K."/>
            <person name="Hall N."/>
            <person name="Watson M."/>
            <person name="Adriaenssens E.M."/>
            <person name="Foster-Nyarko E."/>
            <person name="Jarju S."/>
            <person name="Secka A."/>
            <person name="Antonio M."/>
            <person name="Oren A."/>
            <person name="Chaudhuri R.R."/>
            <person name="La Ragione R."/>
            <person name="Hildebrand F."/>
            <person name="Pallen M.J."/>
        </authorList>
    </citation>
    <scope>NUCLEOTIDE SEQUENCE</scope>
    <source>
        <strain evidence="2">ChiBcolR7-354</strain>
    </source>
</reference>
<gene>
    <name evidence="2" type="ORF">IAB77_05685</name>
</gene>
<protein>
    <submittedName>
        <fullName evidence="2">Uncharacterized protein</fullName>
    </submittedName>
</protein>
<dbReference type="EMBL" id="DVGA01000055">
    <property type="protein sequence ID" value="HIQ78734.1"/>
    <property type="molecule type" value="Genomic_DNA"/>
</dbReference>
<name>A0A9D0ZG60_9FIRM</name>
<proteinExistence type="predicted"/>